<dbReference type="RefSeq" id="XP_041560022.1">
    <property type="nucleotide sequence ID" value="XM_041694164.1"/>
</dbReference>
<proteinExistence type="predicted"/>
<dbReference type="InterPro" id="IPR000073">
    <property type="entry name" value="AB_hydrolase_1"/>
</dbReference>
<dbReference type="Pfam" id="PF00561">
    <property type="entry name" value="Abhydrolase_1"/>
    <property type="match status" value="1"/>
</dbReference>
<dbReference type="InterPro" id="IPR050266">
    <property type="entry name" value="AB_hydrolase_sf"/>
</dbReference>
<evidence type="ECO:0000259" key="1">
    <source>
        <dbReference type="Pfam" id="PF00561"/>
    </source>
</evidence>
<name>A0A7R7XVR2_9EURO</name>
<dbReference type="PRINTS" id="PR00412">
    <property type="entry name" value="EPOXHYDRLASE"/>
</dbReference>
<dbReference type="InterPro" id="IPR000639">
    <property type="entry name" value="Epox_hydrolase-like"/>
</dbReference>
<dbReference type="GO" id="GO:0016020">
    <property type="term" value="C:membrane"/>
    <property type="evidence" value="ECO:0007669"/>
    <property type="project" value="TreeGrafter"/>
</dbReference>
<evidence type="ECO:0000313" key="2">
    <source>
        <dbReference type="EMBL" id="BCS27828.1"/>
    </source>
</evidence>
<dbReference type="OrthoDB" id="19657at2759"/>
<dbReference type="AlphaFoldDB" id="A0A7R7XVR2"/>
<dbReference type="KEGG" id="apuu:APUU_60876A"/>
<gene>
    <name evidence="2" type="ORF">APUU_60876A</name>
</gene>
<dbReference type="EMBL" id="AP024448">
    <property type="protein sequence ID" value="BCS27828.1"/>
    <property type="molecule type" value="Genomic_DNA"/>
</dbReference>
<dbReference type="GeneID" id="64977833"/>
<feature type="domain" description="AB hydrolase-1" evidence="1">
    <location>
        <begin position="30"/>
        <end position="280"/>
    </location>
</feature>
<reference evidence="2" key="1">
    <citation type="submission" date="2021-01" db="EMBL/GenBank/DDBJ databases">
        <authorList>
            <consortium name="Aspergillus puulaauensis MK2 genome sequencing consortium"/>
            <person name="Kazuki M."/>
            <person name="Futagami T."/>
        </authorList>
    </citation>
    <scope>NUCLEOTIDE SEQUENCE</scope>
    <source>
        <strain evidence="2">MK2</strain>
    </source>
</reference>
<organism evidence="2 3">
    <name type="scientific">Aspergillus puulaauensis</name>
    <dbReference type="NCBI Taxonomy" id="1220207"/>
    <lineage>
        <taxon>Eukaryota</taxon>
        <taxon>Fungi</taxon>
        <taxon>Dikarya</taxon>
        <taxon>Ascomycota</taxon>
        <taxon>Pezizomycotina</taxon>
        <taxon>Eurotiomycetes</taxon>
        <taxon>Eurotiomycetidae</taxon>
        <taxon>Eurotiales</taxon>
        <taxon>Aspergillaceae</taxon>
        <taxon>Aspergillus</taxon>
    </lineage>
</organism>
<evidence type="ECO:0000313" key="3">
    <source>
        <dbReference type="Proteomes" id="UP000654913"/>
    </source>
</evidence>
<reference evidence="2" key="2">
    <citation type="submission" date="2021-02" db="EMBL/GenBank/DDBJ databases">
        <title>Aspergillus puulaauensis MK2 genome sequence.</title>
        <authorList>
            <person name="Futagami T."/>
            <person name="Mori K."/>
            <person name="Kadooka C."/>
            <person name="Tanaka T."/>
        </authorList>
    </citation>
    <scope>NUCLEOTIDE SEQUENCE</scope>
    <source>
        <strain evidence="2">MK2</strain>
    </source>
</reference>
<dbReference type="Gene3D" id="3.40.50.1820">
    <property type="entry name" value="alpha/beta hydrolase"/>
    <property type="match status" value="1"/>
</dbReference>
<sequence>MPNTETIRVPHLGGIDVAYQMPRSYDSTKPTVVLVNSFTTCSELFRPQYNDKRLTDSMNLLSIEPLGHGQTRTSRESWTYWDSAEMNLQVLDALEIDKAFILGTSQGGWIAAMMALLRPDKILGIILLGTSLDSESDRSRQLGCWDGPGVLGPFLKQWESEQQTADFRLPDAFCDMLIKASFDNHMAAEHDFWSAVIKMNYQGNEGRRRIRMVTANLTQRDSLHSRLSDVRCPVLWLQGSADGIYTIANAAEEIALFTRSPDARLVAVDGGTHFLNSTHPRTVDNDLLDFVNKFK</sequence>
<keyword evidence="3" id="KW-1185">Reference proteome</keyword>
<dbReference type="SUPFAM" id="SSF53474">
    <property type="entry name" value="alpha/beta-Hydrolases"/>
    <property type="match status" value="1"/>
</dbReference>
<dbReference type="PANTHER" id="PTHR43798:SF33">
    <property type="entry name" value="HYDROLASE, PUTATIVE (AFU_ORTHOLOGUE AFUA_2G14860)-RELATED"/>
    <property type="match status" value="1"/>
</dbReference>
<dbReference type="Proteomes" id="UP000654913">
    <property type="component" value="Chromosome 6"/>
</dbReference>
<dbReference type="GO" id="GO:0046464">
    <property type="term" value="P:acylglycerol catabolic process"/>
    <property type="evidence" value="ECO:0007669"/>
    <property type="project" value="TreeGrafter"/>
</dbReference>
<dbReference type="PANTHER" id="PTHR43798">
    <property type="entry name" value="MONOACYLGLYCEROL LIPASE"/>
    <property type="match status" value="1"/>
</dbReference>
<dbReference type="InterPro" id="IPR029058">
    <property type="entry name" value="AB_hydrolase_fold"/>
</dbReference>
<dbReference type="GO" id="GO:0047372">
    <property type="term" value="F:monoacylglycerol lipase activity"/>
    <property type="evidence" value="ECO:0007669"/>
    <property type="project" value="TreeGrafter"/>
</dbReference>
<protein>
    <recommendedName>
        <fullName evidence="1">AB hydrolase-1 domain-containing protein</fullName>
    </recommendedName>
</protein>
<accession>A0A7R7XVR2</accession>